<evidence type="ECO:0000256" key="1">
    <source>
        <dbReference type="SAM" id="MobiDB-lite"/>
    </source>
</evidence>
<comment type="caution">
    <text evidence="2">The sequence shown here is derived from an EMBL/GenBank/DDBJ whole genome shotgun (WGS) entry which is preliminary data.</text>
</comment>
<gene>
    <name evidence="2" type="ORF">WJX84_004960</name>
</gene>
<dbReference type="EMBL" id="JALJOV010000015">
    <property type="protein sequence ID" value="KAK9868704.1"/>
    <property type="molecule type" value="Genomic_DNA"/>
</dbReference>
<evidence type="ECO:0000313" key="2">
    <source>
        <dbReference type="EMBL" id="KAK9868704.1"/>
    </source>
</evidence>
<feature type="region of interest" description="Disordered" evidence="1">
    <location>
        <begin position="1"/>
        <end position="24"/>
    </location>
</feature>
<dbReference type="AlphaFoldDB" id="A0AAW1TIT9"/>
<evidence type="ECO:0000313" key="3">
    <source>
        <dbReference type="Proteomes" id="UP001485043"/>
    </source>
</evidence>
<proteinExistence type="predicted"/>
<protein>
    <submittedName>
        <fullName evidence="2">Uncharacterized protein</fullName>
    </submittedName>
</protein>
<organism evidence="2 3">
    <name type="scientific">Apatococcus fuscideae</name>
    <dbReference type="NCBI Taxonomy" id="2026836"/>
    <lineage>
        <taxon>Eukaryota</taxon>
        <taxon>Viridiplantae</taxon>
        <taxon>Chlorophyta</taxon>
        <taxon>core chlorophytes</taxon>
        <taxon>Trebouxiophyceae</taxon>
        <taxon>Chlorellales</taxon>
        <taxon>Chlorellaceae</taxon>
        <taxon>Apatococcus</taxon>
    </lineage>
</organism>
<name>A0AAW1TIT9_9CHLO</name>
<accession>A0AAW1TIT9</accession>
<keyword evidence="3" id="KW-1185">Reference proteome</keyword>
<reference evidence="2 3" key="1">
    <citation type="journal article" date="2024" name="Nat. Commun.">
        <title>Phylogenomics reveals the evolutionary origins of lichenization in chlorophyte algae.</title>
        <authorList>
            <person name="Puginier C."/>
            <person name="Libourel C."/>
            <person name="Otte J."/>
            <person name="Skaloud P."/>
            <person name="Haon M."/>
            <person name="Grisel S."/>
            <person name="Petersen M."/>
            <person name="Berrin J.G."/>
            <person name="Delaux P.M."/>
            <person name="Dal Grande F."/>
            <person name="Keller J."/>
        </authorList>
    </citation>
    <scope>NUCLEOTIDE SEQUENCE [LARGE SCALE GENOMIC DNA]</scope>
    <source>
        <strain evidence="2 3">SAG 2523</strain>
    </source>
</reference>
<sequence length="202" mass="21855">MPNAAKPHKWRLPAGNASLGRPPLPEVATVATAAEPDQPPDDKPDLRSQITSALLRLPLEYLSRMLFRRVPAIDAADMTHLAAPSSLEDMDVDVELPARHHTPGSSQAADCPCQQDMIVDVDMPLQYQTPVVTQAACPNPGNADVEMRPQHHICSTIVTQPAAPSSLEVLFKHHGVSSVAEICKIAEQQLSELRSTTILPDT</sequence>
<feature type="compositionally biased region" description="Basic residues" evidence="1">
    <location>
        <begin position="1"/>
        <end position="11"/>
    </location>
</feature>
<dbReference type="Proteomes" id="UP001485043">
    <property type="component" value="Unassembled WGS sequence"/>
</dbReference>